<gene>
    <name evidence="2" type="ORF">DYP60_09135</name>
</gene>
<keyword evidence="3" id="KW-1185">Reference proteome</keyword>
<evidence type="ECO:0008006" key="4">
    <source>
        <dbReference type="Google" id="ProtNLM"/>
    </source>
</evidence>
<dbReference type="Proteomes" id="UP000264002">
    <property type="component" value="Unassembled WGS sequence"/>
</dbReference>
<dbReference type="RefSeq" id="WP_117330695.1">
    <property type="nucleotide sequence ID" value="NZ_QUWK01000008.1"/>
</dbReference>
<evidence type="ECO:0000256" key="1">
    <source>
        <dbReference type="SAM" id="SignalP"/>
    </source>
</evidence>
<dbReference type="Gene3D" id="3.90.930.1">
    <property type="match status" value="2"/>
</dbReference>
<sequence>MKQFLMSAAMLLCIPLLFAATLVQSNSIAQNQGLWSGDTPYHLALTDESRELWGPEGLLWKETVSDGEDGTQIVSRFSPDGESLASHIFREGALREEHTGPISLSYYYGEDGKLERVTTFQDGSFQETQLFAYSASTGALLAVVTVKGKESSIRYFNEKGEQHSFTYADTQGGQTFLTIKGDATITKPFSSEKQDEQLNVIVEDTGSFTVNRTLSDGSVVQEAYNEQGLLVVKKSPSSETEYRYNEENVLISEHTVRSDGSEVVSQYEKGALTMVEEREAGRTTSILHFLDDGKRIQTLYSEGRPYCDITYAAGGKRILSISYR</sequence>
<comment type="caution">
    <text evidence="2">The sequence shown here is derived from an EMBL/GenBank/DDBJ whole genome shotgun (WGS) entry which is preliminary data.</text>
</comment>
<protein>
    <recommendedName>
        <fullName evidence="4">Toxin-antitoxin system YwqK family antitoxin</fullName>
    </recommendedName>
</protein>
<proteinExistence type="predicted"/>
<dbReference type="EMBL" id="QUWK01000008">
    <property type="protein sequence ID" value="RFU94661.1"/>
    <property type="molecule type" value="Genomic_DNA"/>
</dbReference>
<evidence type="ECO:0000313" key="2">
    <source>
        <dbReference type="EMBL" id="RFU94661.1"/>
    </source>
</evidence>
<feature type="signal peptide" evidence="1">
    <location>
        <begin position="1"/>
        <end position="19"/>
    </location>
</feature>
<feature type="chain" id="PRO_5016606443" description="Toxin-antitoxin system YwqK family antitoxin" evidence="1">
    <location>
        <begin position="20"/>
        <end position="324"/>
    </location>
</feature>
<evidence type="ECO:0000313" key="3">
    <source>
        <dbReference type="Proteomes" id="UP000264002"/>
    </source>
</evidence>
<reference evidence="3" key="1">
    <citation type="submission" date="2018-08" db="EMBL/GenBank/DDBJ databases">
        <authorList>
            <person name="Grouzdev D.S."/>
            <person name="Krutkina M.S."/>
        </authorList>
    </citation>
    <scope>NUCLEOTIDE SEQUENCE [LARGE SCALE GENOMIC DNA]</scope>
    <source>
        <strain evidence="3">4-11</strain>
    </source>
</reference>
<organism evidence="2 3">
    <name type="scientific">Sphaerochaeta halotolerans</name>
    <dbReference type="NCBI Taxonomy" id="2293840"/>
    <lineage>
        <taxon>Bacteria</taxon>
        <taxon>Pseudomonadati</taxon>
        <taxon>Spirochaetota</taxon>
        <taxon>Spirochaetia</taxon>
        <taxon>Spirochaetales</taxon>
        <taxon>Sphaerochaetaceae</taxon>
        <taxon>Sphaerochaeta</taxon>
    </lineage>
</organism>
<reference evidence="2 3" key="2">
    <citation type="submission" date="2018-09" db="EMBL/GenBank/DDBJ databases">
        <title>Genome of Sphaerochaeta halotolerans strain 4-11.</title>
        <authorList>
            <person name="Nazina T.N."/>
            <person name="Sokolova D.S."/>
        </authorList>
    </citation>
    <scope>NUCLEOTIDE SEQUENCE [LARGE SCALE GENOMIC DNA]</scope>
    <source>
        <strain evidence="2 3">4-11</strain>
    </source>
</reference>
<keyword evidence="1" id="KW-0732">Signal</keyword>
<dbReference type="AlphaFoldDB" id="A0A372MFU2"/>
<name>A0A372MFU2_9SPIR</name>
<accession>A0A372MFU2</accession>